<dbReference type="GeneID" id="6081873"/>
<proteinExistence type="predicted"/>
<sequence>MAPRIYATTHEHTARTVLVVVGACTSIEFNKNKEYAYLKEMSSIAATAGGRITTEFTGSAVPGSALSDAYLCADCYGRTGEEAHNIRVVEVVLEEGGVRALPRNRMKRVEKQGTFETQQQMTVMHQRQQQQPSRAGRSQLPLSPGSDTSIHRTDTALTHHGGGGVPRSHASADFKEGAVATPIAGAHAGSTSSAALTHASILHVRFVKSHTQGGASPNRNPPPSIAVLEEDEWEDKAIEHERK</sequence>
<feature type="region of interest" description="Disordered" evidence="1">
    <location>
        <begin position="210"/>
        <end position="243"/>
    </location>
</feature>
<dbReference type="KEGG" id="lbc:LACBIDRAFT_331744"/>
<dbReference type="HOGENOM" id="CLU_1142752_0_0_1"/>
<evidence type="ECO:0000256" key="1">
    <source>
        <dbReference type="SAM" id="MobiDB-lite"/>
    </source>
</evidence>
<evidence type="ECO:0000313" key="2">
    <source>
        <dbReference type="EMBL" id="EDR03100.1"/>
    </source>
</evidence>
<accession>B0DQF0</accession>
<evidence type="ECO:0000313" key="3">
    <source>
        <dbReference type="Proteomes" id="UP000001194"/>
    </source>
</evidence>
<dbReference type="EMBL" id="DS547126">
    <property type="protein sequence ID" value="EDR03100.1"/>
    <property type="molecule type" value="Genomic_DNA"/>
</dbReference>
<feature type="region of interest" description="Disordered" evidence="1">
    <location>
        <begin position="117"/>
        <end position="170"/>
    </location>
</feature>
<name>B0DQF0_LACBS</name>
<dbReference type="InParanoid" id="B0DQF0"/>
<dbReference type="Proteomes" id="UP000001194">
    <property type="component" value="Unassembled WGS sequence"/>
</dbReference>
<dbReference type="AlphaFoldDB" id="B0DQF0"/>
<keyword evidence="3" id="KW-1185">Reference proteome</keyword>
<reference evidence="2 3" key="1">
    <citation type="journal article" date="2008" name="Nature">
        <title>The genome of Laccaria bicolor provides insights into mycorrhizal symbiosis.</title>
        <authorList>
            <person name="Martin F."/>
            <person name="Aerts A."/>
            <person name="Ahren D."/>
            <person name="Brun A."/>
            <person name="Danchin E.G.J."/>
            <person name="Duchaussoy F."/>
            <person name="Gibon J."/>
            <person name="Kohler A."/>
            <person name="Lindquist E."/>
            <person name="Pereda V."/>
            <person name="Salamov A."/>
            <person name="Shapiro H.J."/>
            <person name="Wuyts J."/>
            <person name="Blaudez D."/>
            <person name="Buee M."/>
            <person name="Brokstein P."/>
            <person name="Canbaeck B."/>
            <person name="Cohen D."/>
            <person name="Courty P.E."/>
            <person name="Coutinho P.M."/>
            <person name="Delaruelle C."/>
            <person name="Detter J.C."/>
            <person name="Deveau A."/>
            <person name="DiFazio S."/>
            <person name="Duplessis S."/>
            <person name="Fraissinet-Tachet L."/>
            <person name="Lucic E."/>
            <person name="Frey-Klett P."/>
            <person name="Fourrey C."/>
            <person name="Feussner I."/>
            <person name="Gay G."/>
            <person name="Grimwood J."/>
            <person name="Hoegger P.J."/>
            <person name="Jain P."/>
            <person name="Kilaru S."/>
            <person name="Labbe J."/>
            <person name="Lin Y.C."/>
            <person name="Legue V."/>
            <person name="Le Tacon F."/>
            <person name="Marmeisse R."/>
            <person name="Melayah D."/>
            <person name="Montanini B."/>
            <person name="Muratet M."/>
            <person name="Nehls U."/>
            <person name="Niculita-Hirzel H."/>
            <person name="Oudot-Le Secq M.P."/>
            <person name="Peter M."/>
            <person name="Quesneville H."/>
            <person name="Rajashekar B."/>
            <person name="Reich M."/>
            <person name="Rouhier N."/>
            <person name="Schmutz J."/>
            <person name="Yin T."/>
            <person name="Chalot M."/>
            <person name="Henrissat B."/>
            <person name="Kuees U."/>
            <person name="Lucas S."/>
            <person name="Van de Peer Y."/>
            <person name="Podila G.K."/>
            <person name="Polle A."/>
            <person name="Pukkila P.J."/>
            <person name="Richardson P.M."/>
            <person name="Rouze P."/>
            <person name="Sanders I.R."/>
            <person name="Stajich J.E."/>
            <person name="Tunlid A."/>
            <person name="Tuskan G."/>
            <person name="Grigoriev I.V."/>
        </authorList>
    </citation>
    <scope>NUCLEOTIDE SEQUENCE [LARGE SCALE GENOMIC DNA]</scope>
    <source>
        <strain evidence="3">S238N-H82 / ATCC MYA-4686</strain>
    </source>
</reference>
<dbReference type="OrthoDB" id="2162994at2759"/>
<dbReference type="RefSeq" id="XP_001886241.1">
    <property type="nucleotide sequence ID" value="XM_001886206.1"/>
</dbReference>
<feature type="compositionally biased region" description="Low complexity" evidence="1">
    <location>
        <begin position="117"/>
        <end position="131"/>
    </location>
</feature>
<gene>
    <name evidence="2" type="ORF">LACBIDRAFT_331744</name>
</gene>
<organism evidence="3">
    <name type="scientific">Laccaria bicolor (strain S238N-H82 / ATCC MYA-4686)</name>
    <name type="common">Bicoloured deceiver</name>
    <name type="synonym">Laccaria laccata var. bicolor</name>
    <dbReference type="NCBI Taxonomy" id="486041"/>
    <lineage>
        <taxon>Eukaryota</taxon>
        <taxon>Fungi</taxon>
        <taxon>Dikarya</taxon>
        <taxon>Basidiomycota</taxon>
        <taxon>Agaricomycotina</taxon>
        <taxon>Agaricomycetes</taxon>
        <taxon>Agaricomycetidae</taxon>
        <taxon>Agaricales</taxon>
        <taxon>Agaricineae</taxon>
        <taxon>Hydnangiaceae</taxon>
        <taxon>Laccaria</taxon>
    </lineage>
</organism>
<protein>
    <submittedName>
        <fullName evidence="2">Predicted protein</fullName>
    </submittedName>
</protein>